<dbReference type="InterPro" id="IPR035979">
    <property type="entry name" value="RBD_domain_sf"/>
</dbReference>
<dbReference type="SUPFAM" id="SSF54928">
    <property type="entry name" value="RNA-binding domain, RBD"/>
    <property type="match status" value="1"/>
</dbReference>
<evidence type="ECO:0000313" key="5">
    <source>
        <dbReference type="EMBL" id="CAF3739556.1"/>
    </source>
</evidence>
<accession>A0A814PMD8</accession>
<feature type="domain" description="RRM" evidence="3">
    <location>
        <begin position="37"/>
        <end position="110"/>
    </location>
</feature>
<dbReference type="Gene3D" id="3.30.70.330">
    <property type="match status" value="1"/>
</dbReference>
<dbReference type="Proteomes" id="UP000663844">
    <property type="component" value="Unassembled WGS sequence"/>
</dbReference>
<protein>
    <recommendedName>
        <fullName evidence="3">RRM domain-containing protein</fullName>
    </recommendedName>
</protein>
<feature type="region of interest" description="Disordered" evidence="2">
    <location>
        <begin position="112"/>
        <end position="255"/>
    </location>
</feature>
<dbReference type="PANTHER" id="PTHR48038:SF1">
    <property type="entry name" value="RIBONUCLEOPROTEIN RB97D"/>
    <property type="match status" value="1"/>
</dbReference>
<feature type="compositionally biased region" description="Basic residues" evidence="2">
    <location>
        <begin position="132"/>
        <end position="179"/>
    </location>
</feature>
<name>A0A814PMD8_9BILA</name>
<sequence>MGRHRSRSDSRSRSRSMSSSSSGRGVQSSNWDGEAGYRVHISDLAAGISRKEIERVFTKYGIINEVWVATNPPCFAFVNFKHRSDADKAIREVDGKIIGSTRVGVSWARTRTFGGRNRGGRGYPYSSYRSSGSRRRSRSRSRSNSRYRRRRSRSRSNSRDRYRRRSVSPRERKRSRHSSGRRESKSVSRSRSRSRSSPQHKSPSNTNGRSRSRGSSVGDRHNNGVADSSSATGVDANNAYNRSPIAAGGDENYSL</sequence>
<dbReference type="SMART" id="SM00360">
    <property type="entry name" value="RRM"/>
    <property type="match status" value="1"/>
</dbReference>
<feature type="region of interest" description="Disordered" evidence="2">
    <location>
        <begin position="1"/>
        <end position="30"/>
    </location>
</feature>
<comment type="caution">
    <text evidence="4">The sequence shown here is derived from an EMBL/GenBank/DDBJ whole genome shotgun (WGS) entry which is preliminary data.</text>
</comment>
<dbReference type="EMBL" id="CAJOAZ010000947">
    <property type="protein sequence ID" value="CAF3739556.1"/>
    <property type="molecule type" value="Genomic_DNA"/>
</dbReference>
<evidence type="ECO:0000313" key="6">
    <source>
        <dbReference type="Proteomes" id="UP000663845"/>
    </source>
</evidence>
<dbReference type="Pfam" id="PF00076">
    <property type="entry name" value="RRM_1"/>
    <property type="match status" value="1"/>
</dbReference>
<dbReference type="InterPro" id="IPR000504">
    <property type="entry name" value="RRM_dom"/>
</dbReference>
<keyword evidence="1" id="KW-0694">RNA-binding</keyword>
<evidence type="ECO:0000256" key="2">
    <source>
        <dbReference type="SAM" id="MobiDB-lite"/>
    </source>
</evidence>
<evidence type="ECO:0000259" key="3">
    <source>
        <dbReference type="PROSITE" id="PS50102"/>
    </source>
</evidence>
<feature type="compositionally biased region" description="Low complexity" evidence="2">
    <location>
        <begin position="15"/>
        <end position="29"/>
    </location>
</feature>
<organism evidence="4 6">
    <name type="scientific">Adineta steineri</name>
    <dbReference type="NCBI Taxonomy" id="433720"/>
    <lineage>
        <taxon>Eukaryota</taxon>
        <taxon>Metazoa</taxon>
        <taxon>Spiralia</taxon>
        <taxon>Gnathifera</taxon>
        <taxon>Rotifera</taxon>
        <taxon>Eurotatoria</taxon>
        <taxon>Bdelloidea</taxon>
        <taxon>Adinetida</taxon>
        <taxon>Adinetidae</taxon>
        <taxon>Adineta</taxon>
    </lineage>
</organism>
<gene>
    <name evidence="4" type="ORF">JYZ213_LOCUS21766</name>
    <name evidence="5" type="ORF">OXD698_LOCUS14794</name>
</gene>
<evidence type="ECO:0000256" key="1">
    <source>
        <dbReference type="PROSITE-ProRule" id="PRU00176"/>
    </source>
</evidence>
<dbReference type="Proteomes" id="UP000663845">
    <property type="component" value="Unassembled WGS sequence"/>
</dbReference>
<reference evidence="4" key="1">
    <citation type="submission" date="2021-02" db="EMBL/GenBank/DDBJ databases">
        <authorList>
            <person name="Nowell W R."/>
        </authorList>
    </citation>
    <scope>NUCLEOTIDE SEQUENCE</scope>
</reference>
<dbReference type="AlphaFoldDB" id="A0A814PMD8"/>
<dbReference type="GO" id="GO:0003723">
    <property type="term" value="F:RNA binding"/>
    <property type="evidence" value="ECO:0007669"/>
    <property type="project" value="UniProtKB-UniRule"/>
</dbReference>
<dbReference type="PROSITE" id="PS50102">
    <property type="entry name" value="RRM"/>
    <property type="match status" value="1"/>
</dbReference>
<proteinExistence type="predicted"/>
<dbReference type="EMBL" id="CAJNOG010000241">
    <property type="protein sequence ID" value="CAF1108067.1"/>
    <property type="molecule type" value="Genomic_DNA"/>
</dbReference>
<dbReference type="PANTHER" id="PTHR48038">
    <property type="entry name" value="RIBONUCLEOPROTEIN RB97D"/>
    <property type="match status" value="1"/>
</dbReference>
<dbReference type="InterPro" id="IPR012677">
    <property type="entry name" value="Nucleotide-bd_a/b_plait_sf"/>
</dbReference>
<evidence type="ECO:0000313" key="4">
    <source>
        <dbReference type="EMBL" id="CAF1108067.1"/>
    </source>
</evidence>